<dbReference type="Gene3D" id="3.30.70.120">
    <property type="match status" value="1"/>
</dbReference>
<reference evidence="1 2" key="1">
    <citation type="submission" date="2024-06" db="EMBL/GenBank/DDBJ databases">
        <title>Novosphingobium rhizovicinus M1R2S20.</title>
        <authorList>
            <person name="Sun J.-Q."/>
        </authorList>
    </citation>
    <scope>NUCLEOTIDE SEQUENCE [LARGE SCALE GENOMIC DNA]</scope>
    <source>
        <strain evidence="1 2">M1R2S20</strain>
    </source>
</reference>
<dbReference type="EMBL" id="JBFNXR010000034">
    <property type="protein sequence ID" value="MEW9855581.1"/>
    <property type="molecule type" value="Genomic_DNA"/>
</dbReference>
<keyword evidence="2" id="KW-1185">Reference proteome</keyword>
<dbReference type="Proteomes" id="UP001556118">
    <property type="component" value="Unassembled WGS sequence"/>
</dbReference>
<sequence>MNGTDARQTLARPSTMRYEGAMSTITRTRSAKAIKIYCPVDRATLKLIQEGRLDDIDQWSALAAIVDVVRADNPLGDFGIYKSVMEVSLGWELFTPSVEARPTLGEAGATTASPTVVLTIYVPSDASSDAISGAMTAILAAHPWETPVIELSDTSLVMRS</sequence>
<dbReference type="InterPro" id="IPR015867">
    <property type="entry name" value="N-reg_PII/ATP_PRibTrfase_C"/>
</dbReference>
<evidence type="ECO:0000313" key="1">
    <source>
        <dbReference type="EMBL" id="MEW9855581.1"/>
    </source>
</evidence>
<protein>
    <submittedName>
        <fullName evidence="1">Uncharacterized protein</fullName>
    </submittedName>
</protein>
<accession>A0ABV3RBV8</accession>
<organism evidence="1 2">
    <name type="scientific">Novosphingobium rhizovicinum</name>
    <dbReference type="NCBI Taxonomy" id="3228928"/>
    <lineage>
        <taxon>Bacteria</taxon>
        <taxon>Pseudomonadati</taxon>
        <taxon>Pseudomonadota</taxon>
        <taxon>Alphaproteobacteria</taxon>
        <taxon>Sphingomonadales</taxon>
        <taxon>Sphingomonadaceae</taxon>
        <taxon>Novosphingobium</taxon>
    </lineage>
</organism>
<dbReference type="RefSeq" id="WP_367773360.1">
    <property type="nucleotide sequence ID" value="NZ_JBFNXR010000034.1"/>
</dbReference>
<evidence type="ECO:0000313" key="2">
    <source>
        <dbReference type="Proteomes" id="UP001556118"/>
    </source>
</evidence>
<comment type="caution">
    <text evidence="1">The sequence shown here is derived from an EMBL/GenBank/DDBJ whole genome shotgun (WGS) entry which is preliminary data.</text>
</comment>
<proteinExistence type="predicted"/>
<name>A0ABV3RBV8_9SPHN</name>
<gene>
    <name evidence="1" type="ORF">ABUH87_10445</name>
</gene>